<proteinExistence type="predicted"/>
<evidence type="ECO:0000313" key="3">
    <source>
        <dbReference type="EMBL" id="KAF8686873.1"/>
    </source>
</evidence>
<dbReference type="InterPro" id="IPR044816">
    <property type="entry name" value="BURP"/>
</dbReference>
<dbReference type="SMART" id="SM01045">
    <property type="entry name" value="BURP"/>
    <property type="match status" value="1"/>
</dbReference>
<dbReference type="Proteomes" id="UP000636709">
    <property type="component" value="Unassembled WGS sequence"/>
</dbReference>
<feature type="domain" description="BURP" evidence="2">
    <location>
        <begin position="42"/>
        <end position="304"/>
    </location>
</feature>
<keyword evidence="4" id="KW-1185">Reference proteome</keyword>
<feature type="chain" id="PRO_5032434271" description="BURP domain-containing protein" evidence="1">
    <location>
        <begin position="27"/>
        <end position="335"/>
    </location>
</feature>
<dbReference type="InterPro" id="IPR004873">
    <property type="entry name" value="BURP_dom"/>
</dbReference>
<comment type="caution">
    <text evidence="3">The sequence shown here is derived from an EMBL/GenBank/DDBJ whole genome shotgun (WGS) entry which is preliminary data.</text>
</comment>
<dbReference type="PANTHER" id="PTHR31236">
    <property type="entry name" value="BURP DOMAIN PROTEIN USPL1-LIKE"/>
    <property type="match status" value="1"/>
</dbReference>
<dbReference type="OrthoDB" id="989869at2759"/>
<evidence type="ECO:0000259" key="2">
    <source>
        <dbReference type="PROSITE" id="PS51277"/>
    </source>
</evidence>
<organism evidence="3 4">
    <name type="scientific">Digitaria exilis</name>
    <dbReference type="NCBI Taxonomy" id="1010633"/>
    <lineage>
        <taxon>Eukaryota</taxon>
        <taxon>Viridiplantae</taxon>
        <taxon>Streptophyta</taxon>
        <taxon>Embryophyta</taxon>
        <taxon>Tracheophyta</taxon>
        <taxon>Spermatophyta</taxon>
        <taxon>Magnoliopsida</taxon>
        <taxon>Liliopsida</taxon>
        <taxon>Poales</taxon>
        <taxon>Poaceae</taxon>
        <taxon>PACMAD clade</taxon>
        <taxon>Panicoideae</taxon>
        <taxon>Panicodae</taxon>
        <taxon>Paniceae</taxon>
        <taxon>Anthephorinae</taxon>
        <taxon>Digitaria</taxon>
    </lineage>
</organism>
<dbReference type="Pfam" id="PF03181">
    <property type="entry name" value="BURP"/>
    <property type="match status" value="1"/>
</dbReference>
<sequence>MQNWMTMHPYALRLFLATLAVTLAAAAGVHGLAADEGTTSINKFWEQALPGSPMPEAIARLVEKGIHQSPLDPNTPVSIVESLGRWQCYLMYTWFCPPVTTAVPAGVFFRQGQARVGHAVEAHLPAGRALPGLLSREAEARAPPFGDLAAVLSRFGITPGSDEAAMATVDAATRMLTGDEGVLMPTRNVWATASALPIDGLPRQLYEVAAVDTLDGDRHVVCHAYPYPYTVYRCHMTSSTRAFVLKLRHRGAGGPEVAAVAAICHLDTSDWTPTHPVFKALDTKPGGAPVCHFIPYGHLVFGNNRQQAAQGSTTTTLLMKRSIDDLLQTAAGLVV</sequence>
<reference evidence="3" key="1">
    <citation type="submission" date="2020-07" db="EMBL/GenBank/DDBJ databases">
        <title>Genome sequence and genetic diversity analysis of an under-domesticated orphan crop, white fonio (Digitaria exilis).</title>
        <authorList>
            <person name="Bennetzen J.L."/>
            <person name="Chen S."/>
            <person name="Ma X."/>
            <person name="Wang X."/>
            <person name="Yssel A.E.J."/>
            <person name="Chaluvadi S.R."/>
            <person name="Johnson M."/>
            <person name="Gangashetty P."/>
            <person name="Hamidou F."/>
            <person name="Sanogo M.D."/>
            <person name="Zwaenepoel A."/>
            <person name="Wallace J."/>
            <person name="Van De Peer Y."/>
            <person name="Van Deynze A."/>
        </authorList>
    </citation>
    <scope>NUCLEOTIDE SEQUENCE</scope>
    <source>
        <tissue evidence="3">Leaves</tissue>
    </source>
</reference>
<evidence type="ECO:0000313" key="4">
    <source>
        <dbReference type="Proteomes" id="UP000636709"/>
    </source>
</evidence>
<name>A0A835B3I3_9POAL</name>
<evidence type="ECO:0000256" key="1">
    <source>
        <dbReference type="SAM" id="SignalP"/>
    </source>
</evidence>
<dbReference type="AlphaFoldDB" id="A0A835B3I3"/>
<accession>A0A835B3I3</accession>
<feature type="signal peptide" evidence="1">
    <location>
        <begin position="1"/>
        <end position="26"/>
    </location>
</feature>
<protein>
    <recommendedName>
        <fullName evidence="2">BURP domain-containing protein</fullName>
    </recommendedName>
</protein>
<keyword evidence="1" id="KW-0732">Signal</keyword>
<gene>
    <name evidence="3" type="ORF">HU200_043378</name>
</gene>
<dbReference type="PANTHER" id="PTHR31236:SF24">
    <property type="entry name" value="BURP DOMAIN PROTEIN RD22"/>
    <property type="match status" value="1"/>
</dbReference>
<dbReference type="PROSITE" id="PS51277">
    <property type="entry name" value="BURP"/>
    <property type="match status" value="1"/>
</dbReference>
<dbReference type="EMBL" id="JACEFO010002059">
    <property type="protein sequence ID" value="KAF8686873.1"/>
    <property type="molecule type" value="Genomic_DNA"/>
</dbReference>